<dbReference type="EMBL" id="JALNTZ010000001">
    <property type="protein sequence ID" value="KAJ3665606.1"/>
    <property type="molecule type" value="Genomic_DNA"/>
</dbReference>
<protein>
    <submittedName>
        <fullName evidence="2">Uncharacterized protein</fullName>
    </submittedName>
</protein>
<keyword evidence="3" id="KW-1185">Reference proteome</keyword>
<sequence length="114" mass="13136">MLPPEEVVQQQLFTPRLLQNDATQFPNERRWRSGRELRNAPPPKEGPQLPSFCVDGGDCQIYAWVGHFRWTRRVGYPGNVPTCVARRDATDALKAFFCTQVRVVCWGLTSRIYL</sequence>
<gene>
    <name evidence="2" type="ORF">Zmor_001096</name>
</gene>
<evidence type="ECO:0000256" key="1">
    <source>
        <dbReference type="SAM" id="MobiDB-lite"/>
    </source>
</evidence>
<comment type="caution">
    <text evidence="2">The sequence shown here is derived from an EMBL/GenBank/DDBJ whole genome shotgun (WGS) entry which is preliminary data.</text>
</comment>
<feature type="compositionally biased region" description="Basic and acidic residues" evidence="1">
    <location>
        <begin position="29"/>
        <end position="38"/>
    </location>
</feature>
<dbReference type="AlphaFoldDB" id="A0AA38J4M1"/>
<evidence type="ECO:0000313" key="2">
    <source>
        <dbReference type="EMBL" id="KAJ3665606.1"/>
    </source>
</evidence>
<reference evidence="2" key="1">
    <citation type="journal article" date="2023" name="G3 (Bethesda)">
        <title>Whole genome assemblies of Zophobas morio and Tenebrio molitor.</title>
        <authorList>
            <person name="Kaur S."/>
            <person name="Stinson S.A."/>
            <person name="diCenzo G.C."/>
        </authorList>
    </citation>
    <scope>NUCLEOTIDE SEQUENCE</scope>
    <source>
        <strain evidence="2">QUZm001</strain>
    </source>
</reference>
<organism evidence="2 3">
    <name type="scientific">Zophobas morio</name>
    <dbReference type="NCBI Taxonomy" id="2755281"/>
    <lineage>
        <taxon>Eukaryota</taxon>
        <taxon>Metazoa</taxon>
        <taxon>Ecdysozoa</taxon>
        <taxon>Arthropoda</taxon>
        <taxon>Hexapoda</taxon>
        <taxon>Insecta</taxon>
        <taxon>Pterygota</taxon>
        <taxon>Neoptera</taxon>
        <taxon>Endopterygota</taxon>
        <taxon>Coleoptera</taxon>
        <taxon>Polyphaga</taxon>
        <taxon>Cucujiformia</taxon>
        <taxon>Tenebrionidae</taxon>
        <taxon>Zophobas</taxon>
    </lineage>
</organism>
<proteinExistence type="predicted"/>
<feature type="region of interest" description="Disordered" evidence="1">
    <location>
        <begin position="29"/>
        <end position="48"/>
    </location>
</feature>
<name>A0AA38J4M1_9CUCU</name>
<accession>A0AA38J4M1</accession>
<evidence type="ECO:0000313" key="3">
    <source>
        <dbReference type="Proteomes" id="UP001168821"/>
    </source>
</evidence>
<dbReference type="Proteomes" id="UP001168821">
    <property type="component" value="Unassembled WGS sequence"/>
</dbReference>